<dbReference type="GO" id="GO:0015421">
    <property type="term" value="F:ABC-type oligopeptide transporter activity"/>
    <property type="evidence" value="ECO:0007669"/>
    <property type="project" value="TreeGrafter"/>
</dbReference>
<dbReference type="Pfam" id="PF00664">
    <property type="entry name" value="ABC_membrane"/>
    <property type="match status" value="1"/>
</dbReference>
<dbReference type="InterPro" id="IPR017871">
    <property type="entry name" value="ABC_transporter-like_CS"/>
</dbReference>
<proteinExistence type="predicted"/>
<dbReference type="PROSITE" id="PS50929">
    <property type="entry name" value="ABC_TM1F"/>
    <property type="match status" value="1"/>
</dbReference>
<evidence type="ECO:0000313" key="14">
    <source>
        <dbReference type="EMBL" id="MBK6972185.1"/>
    </source>
</evidence>
<dbReference type="PANTHER" id="PTHR43394">
    <property type="entry name" value="ATP-DEPENDENT PERMEASE MDL1, MITOCHONDRIAL"/>
    <property type="match status" value="1"/>
</dbReference>
<dbReference type="InterPro" id="IPR011917">
    <property type="entry name" value="ABC_transpr_lipidA"/>
</dbReference>
<keyword evidence="8 11" id="KW-1133">Transmembrane helix</keyword>
<dbReference type="InterPro" id="IPR003593">
    <property type="entry name" value="AAA+_ATPase"/>
</dbReference>
<evidence type="ECO:0000256" key="8">
    <source>
        <dbReference type="ARBA" id="ARBA00022989"/>
    </source>
</evidence>
<dbReference type="PANTHER" id="PTHR43394:SF1">
    <property type="entry name" value="ATP-BINDING CASSETTE SUB-FAMILY B MEMBER 10, MITOCHONDRIAL"/>
    <property type="match status" value="1"/>
</dbReference>
<evidence type="ECO:0000256" key="2">
    <source>
        <dbReference type="ARBA" id="ARBA00022448"/>
    </source>
</evidence>
<evidence type="ECO:0000259" key="13">
    <source>
        <dbReference type="PROSITE" id="PS50929"/>
    </source>
</evidence>
<evidence type="ECO:0000256" key="11">
    <source>
        <dbReference type="SAM" id="Phobius"/>
    </source>
</evidence>
<dbReference type="InterPro" id="IPR027417">
    <property type="entry name" value="P-loop_NTPase"/>
</dbReference>
<dbReference type="CDD" id="cd18552">
    <property type="entry name" value="ABC_6TM_MsbA_like"/>
    <property type="match status" value="1"/>
</dbReference>
<dbReference type="InterPro" id="IPR003439">
    <property type="entry name" value="ABC_transporter-like_ATP-bd"/>
</dbReference>
<comment type="subcellular location">
    <subcellularLocation>
        <location evidence="1">Cell membrane</location>
        <topology evidence="1">Multi-pass membrane protein</topology>
    </subcellularLocation>
</comment>
<keyword evidence="6" id="KW-0067">ATP-binding</keyword>
<dbReference type="SUPFAM" id="SSF90123">
    <property type="entry name" value="ABC transporter transmembrane region"/>
    <property type="match status" value="1"/>
</dbReference>
<keyword evidence="10 11" id="KW-0472">Membrane</keyword>
<feature type="domain" description="ABC transporter" evidence="12">
    <location>
        <begin position="341"/>
        <end position="577"/>
    </location>
</feature>
<feature type="transmembrane region" description="Helical" evidence="11">
    <location>
        <begin position="244"/>
        <end position="268"/>
    </location>
</feature>
<dbReference type="GO" id="GO:0016887">
    <property type="term" value="F:ATP hydrolysis activity"/>
    <property type="evidence" value="ECO:0007669"/>
    <property type="project" value="InterPro"/>
</dbReference>
<dbReference type="InterPro" id="IPR039421">
    <property type="entry name" value="Type_1_exporter"/>
</dbReference>
<feature type="domain" description="ABC transmembrane type-1" evidence="13">
    <location>
        <begin position="27"/>
        <end position="309"/>
    </location>
</feature>
<dbReference type="SMART" id="SM00382">
    <property type="entry name" value="AAA"/>
    <property type="match status" value="1"/>
</dbReference>
<dbReference type="InterPro" id="IPR036640">
    <property type="entry name" value="ABC1_TM_sf"/>
</dbReference>
<dbReference type="CDD" id="cd03251">
    <property type="entry name" value="ABCC_MsbA"/>
    <property type="match status" value="1"/>
</dbReference>
<keyword evidence="9" id="KW-0445">Lipid transport</keyword>
<protein>
    <submittedName>
        <fullName evidence="14">Lipid A export permease/ATP-binding protein MsbA</fullName>
    </submittedName>
</protein>
<keyword evidence="5" id="KW-0547">Nucleotide-binding</keyword>
<keyword evidence="4 11" id="KW-0812">Transmembrane</keyword>
<feature type="transmembrane region" description="Helical" evidence="11">
    <location>
        <begin position="164"/>
        <end position="184"/>
    </location>
</feature>
<dbReference type="GO" id="GO:0005524">
    <property type="term" value="F:ATP binding"/>
    <property type="evidence" value="ECO:0007669"/>
    <property type="project" value="UniProtKB-KW"/>
</dbReference>
<sequence>MPTPGPSSRQIYFRLLGYVRPHWRIFLLSVVCMGLAGAAEPVLPALMKELLDNGFGNKDGRPIWFYPALIVGLFVVRGIVGFIADYGFGWLGNELVLDLRRAMFRRLVTLPTTYFDNHSSGVLVSKVAYDVTGVTSAATSVVTTVVKDTLVVVGMLGWLLYLNWRLTLITLVMIPCVALVTRLFSARIRAASRSAQQAMGNISHTLQEGIEAHKVVKIFGGQQYEESRFEKAARSQRRANMRHVIAASAVPPSVQLFTSAALSIVIAFALHESITDRTTVGGFVSFITAMLMLTAPLKRLTEVNAALQRGLAAAESVFEVVDERSEDDRGTVEISRARGRIDFDNLSFSYPAHDRVVLSRINLSVAPGETVALVGSSGSGKTTLANLLPRFYHLKSGRILLDGHDLESLKLASLRDNIALVSQDVVLFNDTVAANIAYGNKRDASMAEIEAATVAAHALEFIRDMPEGFSTLIGENGVRLSGGQRQRLAIARAILKDAPVLILDEATSALDSESERHVQAALDALMKGRTTLVIAHRLSTIERADRIVVLDKGRIVEIGKHGELLAAGGIYAHLHRIQYAQDQASAESEA</sequence>
<keyword evidence="3" id="KW-1003">Cell membrane</keyword>
<evidence type="ECO:0000259" key="12">
    <source>
        <dbReference type="PROSITE" id="PS50893"/>
    </source>
</evidence>
<evidence type="ECO:0000256" key="10">
    <source>
        <dbReference type="ARBA" id="ARBA00023136"/>
    </source>
</evidence>
<dbReference type="PROSITE" id="PS50893">
    <property type="entry name" value="ABC_TRANSPORTER_2"/>
    <property type="match status" value="1"/>
</dbReference>
<dbReference type="AlphaFoldDB" id="A0A9D7E3D7"/>
<keyword evidence="7" id="KW-1278">Translocase</keyword>
<accession>A0A9D7E3D7</accession>
<dbReference type="Gene3D" id="1.20.1560.10">
    <property type="entry name" value="ABC transporter type 1, transmembrane domain"/>
    <property type="match status" value="1"/>
</dbReference>
<evidence type="ECO:0000256" key="9">
    <source>
        <dbReference type="ARBA" id="ARBA00023055"/>
    </source>
</evidence>
<name>A0A9D7E3D7_9PROT</name>
<evidence type="ECO:0000256" key="6">
    <source>
        <dbReference type="ARBA" id="ARBA00022840"/>
    </source>
</evidence>
<evidence type="ECO:0000256" key="7">
    <source>
        <dbReference type="ARBA" id="ARBA00022967"/>
    </source>
</evidence>
<evidence type="ECO:0000256" key="3">
    <source>
        <dbReference type="ARBA" id="ARBA00022475"/>
    </source>
</evidence>
<dbReference type="GO" id="GO:0034040">
    <property type="term" value="F:ATPase-coupled lipid transmembrane transporter activity"/>
    <property type="evidence" value="ECO:0007669"/>
    <property type="project" value="InterPro"/>
</dbReference>
<dbReference type="InterPro" id="IPR011527">
    <property type="entry name" value="ABC1_TM_dom"/>
</dbReference>
<dbReference type="FunFam" id="3.40.50.300:FF:000140">
    <property type="entry name" value="Lipid A export ATP-binding/permease protein MsbA"/>
    <property type="match status" value="1"/>
</dbReference>
<gene>
    <name evidence="14" type="primary">msbA</name>
    <name evidence="14" type="ORF">IPH26_04245</name>
</gene>
<dbReference type="GO" id="GO:0005886">
    <property type="term" value="C:plasma membrane"/>
    <property type="evidence" value="ECO:0007669"/>
    <property type="project" value="UniProtKB-SubCell"/>
</dbReference>
<reference evidence="14" key="1">
    <citation type="submission" date="2020-10" db="EMBL/GenBank/DDBJ databases">
        <title>Connecting structure to function with the recovery of over 1000 high-quality activated sludge metagenome-assembled genomes encoding full-length rRNA genes using long-read sequencing.</title>
        <authorList>
            <person name="Singleton C.M."/>
            <person name="Petriglieri F."/>
            <person name="Kristensen J.M."/>
            <person name="Kirkegaard R.H."/>
            <person name="Michaelsen T.Y."/>
            <person name="Andersen M.H."/>
            <person name="Karst S.M."/>
            <person name="Dueholm M.S."/>
            <person name="Nielsen P.H."/>
            <person name="Albertsen M."/>
        </authorList>
    </citation>
    <scope>NUCLEOTIDE SEQUENCE</scope>
    <source>
        <strain evidence="14">Bjer_18-Q3-R1-45_BAT3C.347</strain>
    </source>
</reference>
<evidence type="ECO:0000256" key="5">
    <source>
        <dbReference type="ARBA" id="ARBA00022741"/>
    </source>
</evidence>
<feature type="transmembrane region" description="Helical" evidence="11">
    <location>
        <begin position="23"/>
        <end position="43"/>
    </location>
</feature>
<keyword evidence="2" id="KW-0813">Transport</keyword>
<dbReference type="Proteomes" id="UP000807785">
    <property type="component" value="Unassembled WGS sequence"/>
</dbReference>
<comment type="caution">
    <text evidence="14">The sequence shown here is derived from an EMBL/GenBank/DDBJ whole genome shotgun (WGS) entry which is preliminary data.</text>
</comment>
<evidence type="ECO:0000256" key="4">
    <source>
        <dbReference type="ARBA" id="ARBA00022692"/>
    </source>
</evidence>
<organism evidence="14 15">
    <name type="scientific">Candidatus Methylophosphatis roskildensis</name>
    <dbReference type="NCBI Taxonomy" id="2899263"/>
    <lineage>
        <taxon>Bacteria</taxon>
        <taxon>Pseudomonadati</taxon>
        <taxon>Pseudomonadota</taxon>
        <taxon>Betaproteobacteria</taxon>
        <taxon>Nitrosomonadales</taxon>
        <taxon>Sterolibacteriaceae</taxon>
        <taxon>Candidatus Methylophosphatis</taxon>
    </lineage>
</organism>
<dbReference type="SUPFAM" id="SSF52540">
    <property type="entry name" value="P-loop containing nucleoside triphosphate hydrolases"/>
    <property type="match status" value="1"/>
</dbReference>
<dbReference type="EMBL" id="JADJEV010000002">
    <property type="protein sequence ID" value="MBK6972185.1"/>
    <property type="molecule type" value="Genomic_DNA"/>
</dbReference>
<evidence type="ECO:0000313" key="15">
    <source>
        <dbReference type="Proteomes" id="UP000807785"/>
    </source>
</evidence>
<evidence type="ECO:0000256" key="1">
    <source>
        <dbReference type="ARBA" id="ARBA00004651"/>
    </source>
</evidence>
<feature type="transmembrane region" description="Helical" evidence="11">
    <location>
        <begin position="63"/>
        <end position="84"/>
    </location>
</feature>
<dbReference type="Gene3D" id="3.40.50.300">
    <property type="entry name" value="P-loop containing nucleotide triphosphate hydrolases"/>
    <property type="match status" value="1"/>
</dbReference>
<dbReference type="NCBIfam" id="TIGR02203">
    <property type="entry name" value="MsbA_lipidA"/>
    <property type="match status" value="1"/>
</dbReference>
<dbReference type="Pfam" id="PF00005">
    <property type="entry name" value="ABC_tran"/>
    <property type="match status" value="1"/>
</dbReference>
<dbReference type="PROSITE" id="PS00211">
    <property type="entry name" value="ABC_TRANSPORTER_1"/>
    <property type="match status" value="1"/>
</dbReference>